<keyword evidence="1" id="KW-1133">Transmembrane helix</keyword>
<gene>
    <name evidence="2" type="ORF">A2121_03100</name>
</gene>
<dbReference type="Proteomes" id="UP000176484">
    <property type="component" value="Unassembled WGS sequence"/>
</dbReference>
<feature type="transmembrane region" description="Helical" evidence="1">
    <location>
        <begin position="6"/>
        <end position="28"/>
    </location>
</feature>
<keyword evidence="1" id="KW-0812">Transmembrane</keyword>
<organism evidence="2 3">
    <name type="scientific">Candidatus Nomurabacteria bacterium GWB1_40_6</name>
    <dbReference type="NCBI Taxonomy" id="1801727"/>
    <lineage>
        <taxon>Bacteria</taxon>
        <taxon>Candidatus Nomuraibacteriota</taxon>
    </lineage>
</organism>
<evidence type="ECO:0000313" key="3">
    <source>
        <dbReference type="Proteomes" id="UP000176484"/>
    </source>
</evidence>
<comment type="caution">
    <text evidence="2">The sequence shown here is derived from an EMBL/GenBank/DDBJ whole genome shotgun (WGS) entry which is preliminary data.</text>
</comment>
<proteinExistence type="predicted"/>
<evidence type="ECO:0000256" key="1">
    <source>
        <dbReference type="SAM" id="Phobius"/>
    </source>
</evidence>
<keyword evidence="1" id="KW-0472">Membrane</keyword>
<evidence type="ECO:0000313" key="2">
    <source>
        <dbReference type="EMBL" id="OGI45696.1"/>
    </source>
</evidence>
<reference evidence="2 3" key="1">
    <citation type="journal article" date="2016" name="Nat. Commun.">
        <title>Thousands of microbial genomes shed light on interconnected biogeochemical processes in an aquifer system.</title>
        <authorList>
            <person name="Anantharaman K."/>
            <person name="Brown C.T."/>
            <person name="Hug L.A."/>
            <person name="Sharon I."/>
            <person name="Castelle C.J."/>
            <person name="Probst A.J."/>
            <person name="Thomas B.C."/>
            <person name="Singh A."/>
            <person name="Wilkins M.J."/>
            <person name="Karaoz U."/>
            <person name="Brodie E.L."/>
            <person name="Williams K.H."/>
            <person name="Hubbard S.S."/>
            <person name="Banfield J.F."/>
        </authorList>
    </citation>
    <scope>NUCLEOTIDE SEQUENCE [LARGE SCALE GENOMIC DNA]</scope>
</reference>
<protein>
    <submittedName>
        <fullName evidence="2">Uncharacterized protein</fullName>
    </submittedName>
</protein>
<dbReference type="EMBL" id="MFTD01000041">
    <property type="protein sequence ID" value="OGI45696.1"/>
    <property type="molecule type" value="Genomic_DNA"/>
</dbReference>
<sequence>MKTNNGFMVPILLGIIILLLVGGGTYIYKNKKAEAPDVQNQTSQVTNLKTYTNSKLGYSFQYPEKLSLSISGETVNLSHSIPFENRDGGCDMKGDAELSKTLNDFGLSFRIVPGKVNPPYVDGTYSRGELNGEFAYMGAEGCGVSDYYFPVLGGRTLIITKNEIQVLSPIVTPEVRAKVLAVSGVISYEESKIILDQILSSFKFTK</sequence>
<accession>A0A1F6TKT5</accession>
<dbReference type="AlphaFoldDB" id="A0A1F6TKT5"/>
<name>A0A1F6TKT5_9BACT</name>